<sequence length="82" mass="8934">MLDPAESTSWYGTDDHADLLEEAIIPYIRNDPSRSAVMIRARAKIKPEHLLYLRGEATGGQAGMVGQGLLQALSLVQVLGRT</sequence>
<accession>A0ABQ8W6L5</accession>
<name>A0ABQ8W6L5_PENCH</name>
<organism evidence="1 2">
    <name type="scientific">Penicillium chrysogenum</name>
    <name type="common">Penicillium notatum</name>
    <dbReference type="NCBI Taxonomy" id="5076"/>
    <lineage>
        <taxon>Eukaryota</taxon>
        <taxon>Fungi</taxon>
        <taxon>Dikarya</taxon>
        <taxon>Ascomycota</taxon>
        <taxon>Pezizomycotina</taxon>
        <taxon>Eurotiomycetes</taxon>
        <taxon>Eurotiomycetidae</taxon>
        <taxon>Eurotiales</taxon>
        <taxon>Aspergillaceae</taxon>
        <taxon>Penicillium</taxon>
        <taxon>Penicillium chrysogenum species complex</taxon>
    </lineage>
</organism>
<dbReference type="EMBL" id="JAPVEB010000010">
    <property type="protein sequence ID" value="KAJ5256325.1"/>
    <property type="molecule type" value="Genomic_DNA"/>
</dbReference>
<evidence type="ECO:0000313" key="1">
    <source>
        <dbReference type="EMBL" id="KAJ5256325.1"/>
    </source>
</evidence>
<proteinExistence type="predicted"/>
<comment type="caution">
    <text evidence="1">The sequence shown here is derived from an EMBL/GenBank/DDBJ whole genome shotgun (WGS) entry which is preliminary data.</text>
</comment>
<dbReference type="Proteomes" id="UP001220256">
    <property type="component" value="Unassembled WGS sequence"/>
</dbReference>
<evidence type="ECO:0000313" key="2">
    <source>
        <dbReference type="Proteomes" id="UP001220256"/>
    </source>
</evidence>
<keyword evidence="2" id="KW-1185">Reference proteome</keyword>
<protein>
    <submittedName>
        <fullName evidence="1">Uncharacterized protein</fullName>
    </submittedName>
</protein>
<reference evidence="1 2" key="1">
    <citation type="journal article" date="2023" name="IMA Fungus">
        <title>Comparative genomic study of the Penicillium genus elucidates a diverse pangenome and 15 lateral gene transfer events.</title>
        <authorList>
            <person name="Petersen C."/>
            <person name="Sorensen T."/>
            <person name="Nielsen M.R."/>
            <person name="Sondergaard T.E."/>
            <person name="Sorensen J.L."/>
            <person name="Fitzpatrick D.A."/>
            <person name="Frisvad J.C."/>
            <person name="Nielsen K.L."/>
        </authorList>
    </citation>
    <scope>NUCLEOTIDE SEQUENCE [LARGE SCALE GENOMIC DNA]</scope>
    <source>
        <strain evidence="1 2">IBT 3361</strain>
    </source>
</reference>
<gene>
    <name evidence="1" type="ORF">N7505_011476</name>
</gene>